<dbReference type="SUPFAM" id="SSF50475">
    <property type="entry name" value="FMN-binding split barrel"/>
    <property type="match status" value="1"/>
</dbReference>
<sequence>MYIPPQFEEVRETEILKIIENFPLAVLVCNNDGVLIANHIPLFRHSPSTYLGHIAKANQLHNIFPNGADALAIFSSENSYVSPNWYPTKAETHRHVPTWNYQVVHMEGRLSFDYSNKSKLRVVGSLTKLYERLHFGDAEWKMSDAPKDFMEQMLDSIVAFQFDVKSVVAKSKLSQNRELQDFNSVKKNMQEQDRLHLFNAMVGIEKES</sequence>
<dbReference type="InterPro" id="IPR007396">
    <property type="entry name" value="TR_PAI2-type"/>
</dbReference>
<dbReference type="InterPro" id="IPR012349">
    <property type="entry name" value="Split_barrel_FMN-bd"/>
</dbReference>
<dbReference type="PANTHER" id="PTHR35802:SF1">
    <property type="entry name" value="PROTEASE SYNTHASE AND SPORULATION PROTEIN PAI 2"/>
    <property type="match status" value="1"/>
</dbReference>
<proteinExistence type="predicted"/>
<organism evidence="1 2">
    <name type="scientific">OM182 bacterium BACL3 MAG-120507-bin80</name>
    <dbReference type="NCBI Taxonomy" id="1655577"/>
    <lineage>
        <taxon>Bacteria</taxon>
        <taxon>Pseudomonadati</taxon>
        <taxon>Pseudomonadota</taxon>
        <taxon>Gammaproteobacteria</taxon>
        <taxon>OMG group</taxon>
        <taxon>OM182 clade</taxon>
    </lineage>
</organism>
<dbReference type="PIRSF" id="PIRSF010372">
    <property type="entry name" value="PaiB"/>
    <property type="match status" value="1"/>
</dbReference>
<dbReference type="PANTHER" id="PTHR35802">
    <property type="entry name" value="PROTEASE SYNTHASE AND SPORULATION PROTEIN PAI 2"/>
    <property type="match status" value="1"/>
</dbReference>
<comment type="caution">
    <text evidence="1">The sequence shown here is derived from an EMBL/GenBank/DDBJ whole genome shotgun (WGS) entry which is preliminary data.</text>
</comment>
<reference evidence="1 2" key="1">
    <citation type="submission" date="2015-10" db="EMBL/GenBank/DDBJ databases">
        <title>Metagenome-Assembled Genomes uncover a global brackish microbiome.</title>
        <authorList>
            <person name="Hugerth L.W."/>
            <person name="Larsson J."/>
            <person name="Alneberg J."/>
            <person name="Lindh M.V."/>
            <person name="Legrand C."/>
            <person name="Pinhassi J."/>
            <person name="Andersson A.F."/>
        </authorList>
    </citation>
    <scope>NUCLEOTIDE SEQUENCE [LARGE SCALE GENOMIC DNA]</scope>
    <source>
        <strain evidence="1">BACL4 MAG-120507-bin80</strain>
    </source>
</reference>
<name>A0A0R2S4B5_9GAMM</name>
<evidence type="ECO:0008006" key="3">
    <source>
        <dbReference type="Google" id="ProtNLM"/>
    </source>
</evidence>
<protein>
    <recommendedName>
        <fullName evidence="3">Transcriptional regulator</fullName>
    </recommendedName>
</protein>
<dbReference type="EMBL" id="LIBB01000566">
    <property type="protein sequence ID" value="KRO68048.1"/>
    <property type="molecule type" value="Genomic_DNA"/>
</dbReference>
<evidence type="ECO:0000313" key="1">
    <source>
        <dbReference type="EMBL" id="KRO68048.1"/>
    </source>
</evidence>
<dbReference type="Proteomes" id="UP000051934">
    <property type="component" value="Unassembled WGS sequence"/>
</dbReference>
<dbReference type="Gene3D" id="2.30.110.10">
    <property type="entry name" value="Electron Transport, Fmn-binding Protein, Chain A"/>
    <property type="match status" value="1"/>
</dbReference>
<gene>
    <name evidence="1" type="ORF">ABR69_03990</name>
</gene>
<evidence type="ECO:0000313" key="2">
    <source>
        <dbReference type="Proteomes" id="UP000051934"/>
    </source>
</evidence>
<accession>A0A0R2S4B5</accession>
<dbReference type="Pfam" id="PF04299">
    <property type="entry name" value="FMN_bind_2"/>
    <property type="match status" value="1"/>
</dbReference>
<dbReference type="AlphaFoldDB" id="A0A0R2S4B5"/>